<dbReference type="Gene3D" id="2.30.310.10">
    <property type="entry name" value="ibrinogen binding protein from staphylococcus aureus domain"/>
    <property type="match status" value="1"/>
</dbReference>
<keyword evidence="4 5" id="KW-0648">Protein biosynthesis</keyword>
<evidence type="ECO:0000313" key="8">
    <source>
        <dbReference type="Proteomes" id="UP000248857"/>
    </source>
</evidence>
<evidence type="ECO:0000256" key="2">
    <source>
        <dbReference type="ARBA" id="ARBA00022730"/>
    </source>
</evidence>
<dbReference type="HAMAP" id="MF_00844_B">
    <property type="entry name" value="RqcH_B"/>
    <property type="match status" value="1"/>
</dbReference>
<dbReference type="GO" id="GO:0043023">
    <property type="term" value="F:ribosomal large subunit binding"/>
    <property type="evidence" value="ECO:0007669"/>
    <property type="project" value="UniProtKB-UniRule"/>
</dbReference>
<dbReference type="InterPro" id="IPR051608">
    <property type="entry name" value="RQC_Subunit_NEMF"/>
</dbReference>
<dbReference type="AlphaFoldDB" id="A0A2W1JHZ8"/>
<evidence type="ECO:0000313" key="7">
    <source>
        <dbReference type="EMBL" id="PZD72946.1"/>
    </source>
</evidence>
<organism evidence="7 8">
    <name type="scientific">Acaryochloris thomasi RCC1774</name>
    <dbReference type="NCBI Taxonomy" id="1764569"/>
    <lineage>
        <taxon>Bacteria</taxon>
        <taxon>Bacillati</taxon>
        <taxon>Cyanobacteriota</taxon>
        <taxon>Cyanophyceae</taxon>
        <taxon>Acaryochloridales</taxon>
        <taxon>Acaryochloridaceae</taxon>
        <taxon>Acaryochloris</taxon>
        <taxon>Acaryochloris thomasi</taxon>
    </lineage>
</organism>
<keyword evidence="2 5" id="KW-0699">rRNA-binding</keyword>
<feature type="domain" description="NFACT RNA-binding" evidence="6">
    <location>
        <begin position="457"/>
        <end position="552"/>
    </location>
</feature>
<dbReference type="EMBL" id="PQWO01000007">
    <property type="protein sequence ID" value="PZD72946.1"/>
    <property type="molecule type" value="Genomic_DNA"/>
</dbReference>
<dbReference type="Proteomes" id="UP000248857">
    <property type="component" value="Unassembled WGS sequence"/>
</dbReference>
<evidence type="ECO:0000256" key="4">
    <source>
        <dbReference type="ARBA" id="ARBA00022917"/>
    </source>
</evidence>
<protein>
    <recommendedName>
        <fullName evidence="5">Rqc2 homolog RqcH</fullName>
        <shortName evidence="5">RqcH</shortName>
    </recommendedName>
</protein>
<dbReference type="GO" id="GO:1990112">
    <property type="term" value="C:RQC complex"/>
    <property type="evidence" value="ECO:0007669"/>
    <property type="project" value="TreeGrafter"/>
</dbReference>
<dbReference type="GO" id="GO:0000049">
    <property type="term" value="F:tRNA binding"/>
    <property type="evidence" value="ECO:0007669"/>
    <property type="project" value="UniProtKB-UniRule"/>
</dbReference>
<comment type="similarity">
    <text evidence="5">Belongs to the NEMF family.</text>
</comment>
<dbReference type="Pfam" id="PF05833">
    <property type="entry name" value="NFACT_N"/>
    <property type="match status" value="1"/>
</dbReference>
<evidence type="ECO:0000256" key="1">
    <source>
        <dbReference type="ARBA" id="ARBA00022555"/>
    </source>
</evidence>
<proteinExistence type="inferred from homology"/>
<keyword evidence="3 5" id="KW-0694">RNA-binding</keyword>
<dbReference type="InterPro" id="IPR043682">
    <property type="entry name" value="RqcH_bacterial"/>
</dbReference>
<dbReference type="GO" id="GO:0072344">
    <property type="term" value="P:rescue of stalled ribosome"/>
    <property type="evidence" value="ECO:0007669"/>
    <property type="project" value="UniProtKB-UniRule"/>
</dbReference>
<evidence type="ECO:0000256" key="3">
    <source>
        <dbReference type="ARBA" id="ARBA00022884"/>
    </source>
</evidence>
<sequence>MQPVDFTTLCAACCDLRSHWLPARLEQIYQRDRYTLYLALRTLDQRGWLTISWHPQAARLCLGTPPPKAADTFTFSEQLRHQLKGLALVALKPSGPWERVIDLQFARRPQDPVSWHLYVEVMNKYSNVILTTAEQKIVTVAHQVSEKQSRVRPLQTGQPYSLPPALTDPVPSLEESQAHWQERVALVPGPVARNLRTYRGLSPALARSMVATAGPSADQNTDQLTPDQWQQLFALWQDWLRALKQGTFTPGWQTEGYTVMGWQMTQPAPSIHQVLDQYYTQQLNQQVFKQLRHQLQQKVSSVAKKLQIKANSFHTQLQAAETADEHRQQADLLMANLQSWEIGMQSITLPDFEGDTSRTISLNPEQNAVQNAQALYKRHQKLKRSRDRLEPLLAEVELELQYLHQVEVAIEQTETYKNEADLETLEEIRIELIEQGYWPTPDHVAKPQAKTDFIRHQSPDGWELLVGRNNRQNDQLTFSVATGYDLWFHTQEIPGSHALLRLDAGAVASETDIEWAAHFVAYYSRARQSHQVPVVYTSPKHVYKPKGAQPGMVIYKHEQVTWGQPQLAKAKMQQPKA</sequence>
<dbReference type="PANTHER" id="PTHR15239:SF6">
    <property type="entry name" value="RIBOSOME QUALITY CONTROL COMPLEX SUBUNIT NEMF"/>
    <property type="match status" value="1"/>
</dbReference>
<comment type="subunit">
    <text evidence="5">Associates with stalled 50S ribosomal subunits. Binds to RqcP.</text>
</comment>
<comment type="caution">
    <text evidence="7">The sequence shown here is derived from an EMBL/GenBank/DDBJ whole genome shotgun (WGS) entry which is preliminary data.</text>
</comment>
<dbReference type="InterPro" id="IPR008532">
    <property type="entry name" value="NFACT_RNA-bd"/>
</dbReference>
<gene>
    <name evidence="5" type="primary">rqcH</name>
    <name evidence="7" type="ORF">C1752_02690</name>
</gene>
<dbReference type="PANTHER" id="PTHR15239">
    <property type="entry name" value="NUCLEAR EXPORT MEDIATOR FACTOR NEMF"/>
    <property type="match status" value="1"/>
</dbReference>
<dbReference type="OrthoDB" id="9766163at2"/>
<name>A0A2W1JHZ8_9CYAN</name>
<keyword evidence="8" id="KW-1185">Reference proteome</keyword>
<comment type="function">
    <text evidence="5">Key component of the ribosome quality control system (RQC), a ribosome-associated complex that mediates the extraction of incompletely synthesized nascent chains from stalled ribosomes and their subsequent degradation. RqcH recruits Ala-charged tRNA, and with RqcP directs the elongation of stalled nascent chains on 50S ribosomal subunits, leading to non-templated C-terminal alanine extensions (Ala tail). The Ala tail promotes nascent chain degradation. May add between 1 and at least 8 Ala residues. Binds to stalled 50S ribosomal subunits.</text>
</comment>
<accession>A0A2W1JHZ8</accession>
<keyword evidence="1 5" id="KW-0820">tRNA-binding</keyword>
<dbReference type="GO" id="GO:0019843">
    <property type="term" value="F:rRNA binding"/>
    <property type="evidence" value="ECO:0007669"/>
    <property type="project" value="UniProtKB-UniRule"/>
</dbReference>
<dbReference type="RefSeq" id="WP_110986394.1">
    <property type="nucleotide sequence ID" value="NZ_CAWNWM010000007.1"/>
</dbReference>
<evidence type="ECO:0000256" key="5">
    <source>
        <dbReference type="HAMAP-Rule" id="MF_00844"/>
    </source>
</evidence>
<dbReference type="Pfam" id="PF05670">
    <property type="entry name" value="NFACT-R_1"/>
    <property type="match status" value="1"/>
</dbReference>
<reference evidence="7 8" key="1">
    <citation type="journal article" date="2018" name="Sci. Rep.">
        <title>A novel species of the marine cyanobacterium Acaryochloris with a unique pigment content and lifestyle.</title>
        <authorList>
            <person name="Partensky F."/>
            <person name="Six C."/>
            <person name="Ratin M."/>
            <person name="Garczarek L."/>
            <person name="Vaulot D."/>
            <person name="Probert I."/>
            <person name="Calteau A."/>
            <person name="Gourvil P."/>
            <person name="Marie D."/>
            <person name="Grebert T."/>
            <person name="Bouchier C."/>
            <person name="Le Panse S."/>
            <person name="Gachenot M."/>
            <person name="Rodriguez F."/>
            <person name="Garrido J.L."/>
        </authorList>
    </citation>
    <scope>NUCLEOTIDE SEQUENCE [LARGE SCALE GENOMIC DNA]</scope>
    <source>
        <strain evidence="7 8">RCC1774</strain>
    </source>
</reference>
<evidence type="ECO:0000259" key="6">
    <source>
        <dbReference type="Pfam" id="PF05670"/>
    </source>
</evidence>